<protein>
    <submittedName>
        <fullName evidence="2">Uncharacterized protein</fullName>
    </submittedName>
</protein>
<reference evidence="2" key="1">
    <citation type="submission" date="2021-05" db="EMBL/GenBank/DDBJ databases">
        <authorList>
            <person name="Alioto T."/>
            <person name="Alioto T."/>
            <person name="Gomez Garrido J."/>
        </authorList>
    </citation>
    <scope>NUCLEOTIDE SEQUENCE</scope>
</reference>
<organism evidence="2">
    <name type="scientific">Cacopsylla melanoneura</name>
    <dbReference type="NCBI Taxonomy" id="428564"/>
    <lineage>
        <taxon>Eukaryota</taxon>
        <taxon>Metazoa</taxon>
        <taxon>Ecdysozoa</taxon>
        <taxon>Arthropoda</taxon>
        <taxon>Hexapoda</taxon>
        <taxon>Insecta</taxon>
        <taxon>Pterygota</taxon>
        <taxon>Neoptera</taxon>
        <taxon>Paraneoptera</taxon>
        <taxon>Hemiptera</taxon>
        <taxon>Sternorrhyncha</taxon>
        <taxon>Psylloidea</taxon>
        <taxon>Psyllidae</taxon>
        <taxon>Psyllinae</taxon>
        <taxon>Cacopsylla</taxon>
    </lineage>
</organism>
<accession>A0A8D8QMB7</accession>
<name>A0A8D8QMB7_9HEMI</name>
<evidence type="ECO:0000256" key="1">
    <source>
        <dbReference type="SAM" id="MobiDB-lite"/>
    </source>
</evidence>
<feature type="region of interest" description="Disordered" evidence="1">
    <location>
        <begin position="29"/>
        <end position="67"/>
    </location>
</feature>
<dbReference type="AlphaFoldDB" id="A0A8D8QMB7"/>
<evidence type="ECO:0000313" key="2">
    <source>
        <dbReference type="EMBL" id="CAG6634226.1"/>
    </source>
</evidence>
<dbReference type="EMBL" id="HBUF01085653">
    <property type="protein sequence ID" value="CAG6634226.1"/>
    <property type="molecule type" value="Transcribed_RNA"/>
</dbReference>
<proteinExistence type="predicted"/>
<sequence>MDCTAPAQNVLSQDSSVCENSECKRIGQQLRAPDSPGYHLRPTPGRISRLPGRRNLSPAPRAHCPPAPRLLHQSARLLYAPQRTGDRLHDVLLFGRVPCFVSYAD</sequence>